<protein>
    <submittedName>
        <fullName evidence="1">Uncharacterized protein</fullName>
    </submittedName>
</protein>
<reference evidence="1 2" key="1">
    <citation type="submission" date="2022-04" db="EMBL/GenBank/DDBJ databases">
        <authorList>
            <person name="Grouzdev D.S."/>
            <person name="Pantiukh K.S."/>
            <person name="Krutkina M.S."/>
        </authorList>
    </citation>
    <scope>NUCLEOTIDE SEQUENCE [LARGE SCALE GENOMIC DNA]</scope>
    <source>
        <strain evidence="1 2">Jip08</strain>
    </source>
</reference>
<sequence>MNLFDMIRRKDANLVVTSGVEMAKGRVAGELWRGVHLASGNGVRVAGARRFHSLRGQPDHCGWRVSVPEDLQFEIGLRSRRPGRCCRIGGRGRHWDRNRCACPGRGTPRKPATSSSR</sequence>
<evidence type="ECO:0000313" key="1">
    <source>
        <dbReference type="EMBL" id="MCK0208529.1"/>
    </source>
</evidence>
<dbReference type="RefSeq" id="WP_247200517.1">
    <property type="nucleotide sequence ID" value="NZ_JALKCG010000003.1"/>
</dbReference>
<keyword evidence="2" id="KW-1185">Reference proteome</keyword>
<gene>
    <name evidence="1" type="ORF">MWN33_10850</name>
</gene>
<reference evidence="2" key="2">
    <citation type="submission" date="2023-07" db="EMBL/GenBank/DDBJ databases">
        <title>Ancylobacter moscoviensis sp. nov., facultatively methylotrophic bacteria from activated sludge and the reclassification of Starkeya novella (Starkey 1934) Kelly et al. 2000 as Ancylobacter novellus comb. nov., Starkeya koreensis Im et al. 2006 as Ancylobacter koreensis comb.nov., Angulomicrobium tetraedrale Vasil'eva et al. 1986 as Ancylobacter tetraedralis comb. nov., Angulomicrobium amanitiforme Fritz et al. 2004 as Ancylobacter amanitiformis comb. nov. and Methylorhabdus multivorans Doronina et al. 1996 as Ancylobacter multivorans comb. nov. and emended description of the genus Ancylobacter.</title>
        <authorList>
            <person name="Doronina N."/>
            <person name="Chemodurova A."/>
            <person name="Grouzdev D."/>
            <person name="Koziaeva V."/>
            <person name="Shi W."/>
            <person name="Wu L."/>
            <person name="Kaparullina E."/>
        </authorList>
    </citation>
    <scope>NUCLEOTIDE SEQUENCE [LARGE SCALE GENOMIC DNA]</scope>
    <source>
        <strain evidence="2">Jip08</strain>
    </source>
</reference>
<proteinExistence type="predicted"/>
<organism evidence="1 2">
    <name type="scientific">Ancylobacter koreensis</name>
    <dbReference type="NCBI Taxonomy" id="266121"/>
    <lineage>
        <taxon>Bacteria</taxon>
        <taxon>Pseudomonadati</taxon>
        <taxon>Pseudomonadota</taxon>
        <taxon>Alphaproteobacteria</taxon>
        <taxon>Hyphomicrobiales</taxon>
        <taxon>Xanthobacteraceae</taxon>
        <taxon>Ancylobacter</taxon>
    </lineage>
</organism>
<evidence type="ECO:0000313" key="2">
    <source>
        <dbReference type="Proteomes" id="UP001202867"/>
    </source>
</evidence>
<dbReference type="Proteomes" id="UP001202867">
    <property type="component" value="Unassembled WGS sequence"/>
</dbReference>
<comment type="caution">
    <text evidence="1">The sequence shown here is derived from an EMBL/GenBank/DDBJ whole genome shotgun (WGS) entry which is preliminary data.</text>
</comment>
<name>A0ABT0DMM8_9HYPH</name>
<accession>A0ABT0DMM8</accession>
<dbReference type="EMBL" id="JALKCG010000003">
    <property type="protein sequence ID" value="MCK0208529.1"/>
    <property type="molecule type" value="Genomic_DNA"/>
</dbReference>